<comment type="caution">
    <text evidence="1">The sequence shown here is derived from an EMBL/GenBank/DDBJ whole genome shotgun (WGS) entry which is preliminary data.</text>
</comment>
<dbReference type="AlphaFoldDB" id="A0A4Z1NWR8"/>
<evidence type="ECO:0000313" key="2">
    <source>
        <dbReference type="Proteomes" id="UP000298493"/>
    </source>
</evidence>
<keyword evidence="2" id="KW-1185">Reference proteome</keyword>
<organism evidence="1 2">
    <name type="scientific">Venturia nashicola</name>
    <dbReference type="NCBI Taxonomy" id="86259"/>
    <lineage>
        <taxon>Eukaryota</taxon>
        <taxon>Fungi</taxon>
        <taxon>Dikarya</taxon>
        <taxon>Ascomycota</taxon>
        <taxon>Pezizomycotina</taxon>
        <taxon>Dothideomycetes</taxon>
        <taxon>Pleosporomycetidae</taxon>
        <taxon>Venturiales</taxon>
        <taxon>Venturiaceae</taxon>
        <taxon>Venturia</taxon>
    </lineage>
</organism>
<gene>
    <name evidence="1" type="ORF">E6O75_ATG07791</name>
</gene>
<sequence length="209" mass="23945">MLVFGLDQDDEKNDKKNANQNIVGCRVLGWPLGLVQHNDLERWCSHDSRRWYVHGLLFGSSASIGVVKERWYSLLQYQELNSSFMTGVTEYMLNLRYTELLHSRFDSRLHWRIPHTQAHSSYPGAFLIPKRIPHTQAHSSYPGACLIPTARDANIDPEKYNMMMSMINVFRIISADIKLSITVDDKNGGITQHQCIRSTSQTSSSIFIT</sequence>
<dbReference type="Proteomes" id="UP000298493">
    <property type="component" value="Unassembled WGS sequence"/>
</dbReference>
<evidence type="ECO:0000313" key="1">
    <source>
        <dbReference type="EMBL" id="TID20331.1"/>
    </source>
</evidence>
<proteinExistence type="predicted"/>
<name>A0A4Z1NWR8_9PEZI</name>
<dbReference type="EMBL" id="SNSC02000011">
    <property type="protein sequence ID" value="TID20331.1"/>
    <property type="molecule type" value="Genomic_DNA"/>
</dbReference>
<accession>A0A4Z1NWR8</accession>
<reference evidence="1 2" key="1">
    <citation type="submission" date="2019-04" db="EMBL/GenBank/DDBJ databases">
        <title>High contiguity whole genome sequence and gene annotation resource for two Venturia nashicola isolates.</title>
        <authorList>
            <person name="Prokchorchik M."/>
            <person name="Won K."/>
            <person name="Lee Y."/>
            <person name="Choi E.D."/>
            <person name="Segonzac C."/>
            <person name="Sohn K.H."/>
        </authorList>
    </citation>
    <scope>NUCLEOTIDE SEQUENCE [LARGE SCALE GENOMIC DNA]</scope>
    <source>
        <strain evidence="1 2">PRI2</strain>
    </source>
</reference>
<protein>
    <submittedName>
        <fullName evidence="1">Uncharacterized protein</fullName>
    </submittedName>
</protein>